<keyword evidence="2" id="KW-1185">Reference proteome</keyword>
<accession>A0AAN6PNQ8</accession>
<proteinExistence type="predicted"/>
<dbReference type="CDD" id="cd09917">
    <property type="entry name" value="F-box_SF"/>
    <property type="match status" value="1"/>
</dbReference>
<evidence type="ECO:0000313" key="1">
    <source>
        <dbReference type="EMBL" id="KAK4043228.1"/>
    </source>
</evidence>
<evidence type="ECO:0008006" key="3">
    <source>
        <dbReference type="Google" id="ProtNLM"/>
    </source>
</evidence>
<organism evidence="1 2">
    <name type="scientific">Parachaetomium inaequale</name>
    <dbReference type="NCBI Taxonomy" id="2588326"/>
    <lineage>
        <taxon>Eukaryota</taxon>
        <taxon>Fungi</taxon>
        <taxon>Dikarya</taxon>
        <taxon>Ascomycota</taxon>
        <taxon>Pezizomycotina</taxon>
        <taxon>Sordariomycetes</taxon>
        <taxon>Sordariomycetidae</taxon>
        <taxon>Sordariales</taxon>
        <taxon>Chaetomiaceae</taxon>
        <taxon>Parachaetomium</taxon>
    </lineage>
</organism>
<dbReference type="Proteomes" id="UP001303115">
    <property type="component" value="Unassembled WGS sequence"/>
</dbReference>
<dbReference type="EMBL" id="MU854330">
    <property type="protein sequence ID" value="KAK4043228.1"/>
    <property type="molecule type" value="Genomic_DNA"/>
</dbReference>
<reference evidence="2" key="1">
    <citation type="journal article" date="2023" name="Mol. Phylogenet. Evol.">
        <title>Genome-scale phylogeny and comparative genomics of the fungal order Sordariales.</title>
        <authorList>
            <person name="Hensen N."/>
            <person name="Bonometti L."/>
            <person name="Westerberg I."/>
            <person name="Brannstrom I.O."/>
            <person name="Guillou S."/>
            <person name="Cros-Aarteil S."/>
            <person name="Calhoun S."/>
            <person name="Haridas S."/>
            <person name="Kuo A."/>
            <person name="Mondo S."/>
            <person name="Pangilinan J."/>
            <person name="Riley R."/>
            <person name="LaButti K."/>
            <person name="Andreopoulos B."/>
            <person name="Lipzen A."/>
            <person name="Chen C."/>
            <person name="Yan M."/>
            <person name="Daum C."/>
            <person name="Ng V."/>
            <person name="Clum A."/>
            <person name="Steindorff A."/>
            <person name="Ohm R.A."/>
            <person name="Martin F."/>
            <person name="Silar P."/>
            <person name="Natvig D.O."/>
            <person name="Lalanne C."/>
            <person name="Gautier V."/>
            <person name="Ament-Velasquez S.L."/>
            <person name="Kruys A."/>
            <person name="Hutchinson M.I."/>
            <person name="Powell A.J."/>
            <person name="Barry K."/>
            <person name="Miller A.N."/>
            <person name="Grigoriev I.V."/>
            <person name="Debuchy R."/>
            <person name="Gladieux P."/>
            <person name="Hiltunen Thoren M."/>
            <person name="Johannesson H."/>
        </authorList>
    </citation>
    <scope>NUCLEOTIDE SEQUENCE [LARGE SCALE GENOMIC DNA]</scope>
    <source>
        <strain evidence="2">CBS 284.82</strain>
    </source>
</reference>
<name>A0AAN6PNQ8_9PEZI</name>
<evidence type="ECO:0000313" key="2">
    <source>
        <dbReference type="Proteomes" id="UP001303115"/>
    </source>
</evidence>
<dbReference type="AlphaFoldDB" id="A0AAN6PNQ8"/>
<gene>
    <name evidence="1" type="ORF">C8A01DRAFT_32717</name>
</gene>
<protein>
    <recommendedName>
        <fullName evidence="3">F-box domain-containing protein</fullName>
    </recommendedName>
</protein>
<comment type="caution">
    <text evidence="1">The sequence shown here is derived from an EMBL/GenBank/DDBJ whole genome shotgun (WGS) entry which is preliminary data.</text>
</comment>
<sequence length="486" mass="55119">MTAQASGFLARSGPAEIIIHILQYCDSTRDLLALVSTCRHVYDVWQANIAVALWPVCLRDIPHIQDAVTAVRMTQLVVDAERRGELPPTRISPDQLQHRPQPTLAELRAAFGFRRLSHAMAESFCEHTNWYPSDRHAPDPEEPGRCPEWIARVDQAVFRVLIISAALAGAYQEPLFKAREHPDPEIKALLRRLPRDDSLAQGNYNLGDKELAFLMQFAVCDLDATIEAQDAVFGPIAEWLHESILSDRASREAMAKRFDLGYGRAGHSDAHLVVWELMKMLWVAEHVRPDGLDRSGVLGRVPPDPQTTEDLGVDEEIHHGPLQSAVAISFGKFRAERVMLPMHTFGPREGLTAHPEVPRTSEEDPSGMSIAVFFDWLFYHSGRLNHTEDSYDAVAPLDLKFFEYFLQHLGLCFDAATFREDEMDFLNWSYQEFTEGITIFSHDDVGDRGAFYMSSVLAVGDFLDGSEILTKYPPEFERIYQLRREW</sequence>